<keyword evidence="10" id="KW-1185">Reference proteome</keyword>
<evidence type="ECO:0000256" key="5">
    <source>
        <dbReference type="ARBA" id="ARBA00023163"/>
    </source>
</evidence>
<dbReference type="InterPro" id="IPR040223">
    <property type="entry name" value="PAR_bZIP"/>
</dbReference>
<reference evidence="9 10" key="1">
    <citation type="submission" date="2024-01" db="EMBL/GenBank/DDBJ databases">
        <title>The genome of the rayed Mediterranean limpet Patella caerulea (Linnaeus, 1758).</title>
        <authorList>
            <person name="Anh-Thu Weber A."/>
            <person name="Halstead-Nussloch G."/>
        </authorList>
    </citation>
    <scope>NUCLEOTIDE SEQUENCE [LARGE SCALE GENOMIC DNA]</scope>
    <source>
        <strain evidence="9">AATW-2023a</strain>
        <tissue evidence="9">Whole specimen</tissue>
    </source>
</reference>
<evidence type="ECO:0000259" key="8">
    <source>
        <dbReference type="PROSITE" id="PS50217"/>
    </source>
</evidence>
<dbReference type="AlphaFoldDB" id="A0AAN8JML6"/>
<evidence type="ECO:0000256" key="2">
    <source>
        <dbReference type="ARBA" id="ARBA00009208"/>
    </source>
</evidence>
<dbReference type="EMBL" id="JAZGQO010000007">
    <property type="protein sequence ID" value="KAK6180646.1"/>
    <property type="molecule type" value="Genomic_DNA"/>
</dbReference>
<sequence length="360" mass="39264">MDDRDESDIPENKPRRNGHNVLLNGVQKTNGHSHRDSDLEGNGMGPSDDNMSQDGPLDFSVKRIGKRRHSESDDSRSSCTSSNVPHIKAESPDSDRHSNAPSPGEITHDSKLDLSRSSAAMAAMGLFPGMMGNGGVFNNIPTSMAAMMDPKLIHNSQKSSRPFKAYPKEALSMPVGYFGMPGYMPFPGMDTSVLQSLGVSSEELMSIYKQQLLERDKHGNKSSGHSNGNSSSGSSTNGDTTPIPSTPNNPQTSPSSNISLPPQLAAARATMVSSTSGSPGSNNSRRRPRILPDEQKDEAYWERRRKNNDAAKRSRDARRAKEDEIAIRAALLEQENLKLRVEVAALKSETARLRCMLYNN</sequence>
<evidence type="ECO:0000313" key="9">
    <source>
        <dbReference type="EMBL" id="KAK6180646.1"/>
    </source>
</evidence>
<dbReference type="PROSITE" id="PS50217">
    <property type="entry name" value="BZIP"/>
    <property type="match status" value="1"/>
</dbReference>
<protein>
    <recommendedName>
        <fullName evidence="8">BZIP domain-containing protein</fullName>
    </recommendedName>
</protein>
<dbReference type="GO" id="GO:0000981">
    <property type="term" value="F:DNA-binding transcription factor activity, RNA polymerase II-specific"/>
    <property type="evidence" value="ECO:0007669"/>
    <property type="project" value="TreeGrafter"/>
</dbReference>
<dbReference type="PANTHER" id="PTHR11988:SF56">
    <property type="entry name" value="TRANSCRIPTION FACTOR CES-2"/>
    <property type="match status" value="1"/>
</dbReference>
<proteinExistence type="inferred from homology"/>
<comment type="similarity">
    <text evidence="2">Belongs to the bZIP family. PAR subfamily.</text>
</comment>
<dbReference type="FunFam" id="1.20.5.170:FF:000007">
    <property type="entry name" value="hepatic leukemia factor isoform X2"/>
    <property type="match status" value="1"/>
</dbReference>
<dbReference type="CDD" id="cd14695">
    <property type="entry name" value="bZIP_HLF"/>
    <property type="match status" value="1"/>
</dbReference>
<keyword evidence="3" id="KW-0805">Transcription regulation</keyword>
<comment type="subcellular location">
    <subcellularLocation>
        <location evidence="1">Nucleus</location>
    </subcellularLocation>
</comment>
<dbReference type="GO" id="GO:0000978">
    <property type="term" value="F:RNA polymerase II cis-regulatory region sequence-specific DNA binding"/>
    <property type="evidence" value="ECO:0007669"/>
    <property type="project" value="TreeGrafter"/>
</dbReference>
<dbReference type="Gene3D" id="1.20.5.170">
    <property type="match status" value="1"/>
</dbReference>
<dbReference type="SMART" id="SM00338">
    <property type="entry name" value="BRLZ"/>
    <property type="match status" value="1"/>
</dbReference>
<feature type="region of interest" description="Disordered" evidence="7">
    <location>
        <begin position="216"/>
        <end position="297"/>
    </location>
</feature>
<gene>
    <name evidence="9" type="ORF">SNE40_008655</name>
</gene>
<dbReference type="Pfam" id="PF07716">
    <property type="entry name" value="bZIP_2"/>
    <property type="match status" value="1"/>
</dbReference>
<evidence type="ECO:0000256" key="7">
    <source>
        <dbReference type="SAM" id="MobiDB-lite"/>
    </source>
</evidence>
<name>A0AAN8JML6_PATCE</name>
<evidence type="ECO:0000313" key="10">
    <source>
        <dbReference type="Proteomes" id="UP001347796"/>
    </source>
</evidence>
<feature type="compositionally biased region" description="Low complexity" evidence="7">
    <location>
        <begin position="221"/>
        <end position="259"/>
    </location>
</feature>
<dbReference type="InterPro" id="IPR004827">
    <property type="entry name" value="bZIP"/>
</dbReference>
<comment type="caution">
    <text evidence="9">The sequence shown here is derived from an EMBL/GenBank/DDBJ whole genome shotgun (WGS) entry which is preliminary data.</text>
</comment>
<feature type="domain" description="BZIP" evidence="8">
    <location>
        <begin position="297"/>
        <end position="354"/>
    </location>
</feature>
<dbReference type="InterPro" id="IPR046347">
    <property type="entry name" value="bZIP_sf"/>
</dbReference>
<evidence type="ECO:0000256" key="4">
    <source>
        <dbReference type="ARBA" id="ARBA00023125"/>
    </source>
</evidence>
<dbReference type="PANTHER" id="PTHR11988">
    <property type="entry name" value="THYROTROPH EMBRYONIC FACTOR RELATED"/>
    <property type="match status" value="1"/>
</dbReference>
<feature type="compositionally biased region" description="Low complexity" evidence="7">
    <location>
        <begin position="273"/>
        <end position="283"/>
    </location>
</feature>
<evidence type="ECO:0000256" key="6">
    <source>
        <dbReference type="ARBA" id="ARBA00023242"/>
    </source>
</evidence>
<keyword evidence="4" id="KW-0238">DNA-binding</keyword>
<evidence type="ECO:0000256" key="1">
    <source>
        <dbReference type="ARBA" id="ARBA00004123"/>
    </source>
</evidence>
<feature type="region of interest" description="Disordered" evidence="7">
    <location>
        <begin position="1"/>
        <end position="111"/>
    </location>
</feature>
<keyword evidence="5" id="KW-0804">Transcription</keyword>
<dbReference type="SUPFAM" id="SSF57959">
    <property type="entry name" value="Leucine zipper domain"/>
    <property type="match status" value="1"/>
</dbReference>
<feature type="compositionally biased region" description="Basic and acidic residues" evidence="7">
    <location>
        <begin position="87"/>
        <end position="98"/>
    </location>
</feature>
<dbReference type="GO" id="GO:0005634">
    <property type="term" value="C:nucleus"/>
    <property type="evidence" value="ECO:0007669"/>
    <property type="project" value="UniProtKB-SubCell"/>
</dbReference>
<keyword evidence="6" id="KW-0539">Nucleus</keyword>
<accession>A0AAN8JML6</accession>
<organism evidence="9 10">
    <name type="scientific">Patella caerulea</name>
    <name type="common">Rayed Mediterranean limpet</name>
    <dbReference type="NCBI Taxonomy" id="87958"/>
    <lineage>
        <taxon>Eukaryota</taxon>
        <taxon>Metazoa</taxon>
        <taxon>Spiralia</taxon>
        <taxon>Lophotrochozoa</taxon>
        <taxon>Mollusca</taxon>
        <taxon>Gastropoda</taxon>
        <taxon>Patellogastropoda</taxon>
        <taxon>Patelloidea</taxon>
        <taxon>Patellidae</taxon>
        <taxon>Patella</taxon>
    </lineage>
</organism>
<evidence type="ECO:0000256" key="3">
    <source>
        <dbReference type="ARBA" id="ARBA00023015"/>
    </source>
</evidence>
<dbReference type="Proteomes" id="UP001347796">
    <property type="component" value="Unassembled WGS sequence"/>
</dbReference>